<accession>A0A837ICZ6</accession>
<evidence type="ECO:0008006" key="3">
    <source>
        <dbReference type="Google" id="ProtNLM"/>
    </source>
</evidence>
<dbReference type="AlphaFoldDB" id="A0A837ICZ6"/>
<sequence>MTEEREKILLQLNKHSWFKATDEVIQKEILALPEDCDGFLENLASRPDEIGELDVLKMTKLGYGHFLLLPVFEVRSNITNQIFTYEYVSWKTGNHPGASGIIFLETEGKISHFLVSKIHKFSVDKDIYESIGGLYFHFLENKPQNLPKKIEQEIRFHLGVDHLEFKKVINLGLAHPDLGMTNNASDLFAAVIDISNLPNLTTKADFRSTHKPIGFELKVIHISEFMDYLNIIDDNYFLSAAARVLASKEIDLEL</sequence>
<dbReference type="EMBL" id="LCKO01000017">
    <property type="protein sequence ID" value="KKT98916.1"/>
    <property type="molecule type" value="Genomic_DNA"/>
</dbReference>
<organism evidence="1 2">
    <name type="scientific">Candidatus Collierbacteria bacterium GW2011_GWB2_45_17</name>
    <dbReference type="NCBI Taxonomy" id="1618388"/>
    <lineage>
        <taxon>Bacteria</taxon>
        <taxon>Candidatus Collieribacteriota</taxon>
    </lineage>
</organism>
<gene>
    <name evidence="1" type="ORF">UX01_C0017G0002</name>
</gene>
<reference evidence="1 2" key="1">
    <citation type="journal article" date="2015" name="Nature">
        <title>rRNA introns, odd ribosomes, and small enigmatic genomes across a large radiation of phyla.</title>
        <authorList>
            <person name="Brown C.T."/>
            <person name="Hug L.A."/>
            <person name="Thomas B.C."/>
            <person name="Sharon I."/>
            <person name="Castelle C.J."/>
            <person name="Singh A."/>
            <person name="Wilkins M.J."/>
            <person name="Williams K.H."/>
            <person name="Banfield J.F."/>
        </authorList>
    </citation>
    <scope>NUCLEOTIDE SEQUENCE [LARGE SCALE GENOMIC DNA]</scope>
</reference>
<name>A0A837ICZ6_9BACT</name>
<comment type="caution">
    <text evidence="1">The sequence shown here is derived from an EMBL/GenBank/DDBJ whole genome shotgun (WGS) entry which is preliminary data.</text>
</comment>
<evidence type="ECO:0000313" key="2">
    <source>
        <dbReference type="Proteomes" id="UP000034078"/>
    </source>
</evidence>
<evidence type="ECO:0000313" key="1">
    <source>
        <dbReference type="EMBL" id="KKT98916.1"/>
    </source>
</evidence>
<protein>
    <recommendedName>
        <fullName evidence="3">Nudix hydrolase domain-containing protein</fullName>
    </recommendedName>
</protein>
<dbReference type="Proteomes" id="UP000034078">
    <property type="component" value="Unassembled WGS sequence"/>
</dbReference>
<proteinExistence type="predicted"/>